<evidence type="ECO:0000259" key="17">
    <source>
        <dbReference type="PROSITE" id="PS51217"/>
    </source>
</evidence>
<evidence type="ECO:0000256" key="13">
    <source>
        <dbReference type="ARBA" id="ARBA00048988"/>
    </source>
</evidence>
<dbReference type="PANTHER" id="PTHR11070">
    <property type="entry name" value="UVRD / RECB / PCRA DNA HELICASE FAMILY MEMBER"/>
    <property type="match status" value="1"/>
</dbReference>
<dbReference type="InterPro" id="IPR038726">
    <property type="entry name" value="PDDEXK_AddAB-type"/>
</dbReference>
<dbReference type="InterPro" id="IPR011335">
    <property type="entry name" value="Restrct_endonuc-II-like"/>
</dbReference>
<evidence type="ECO:0000256" key="14">
    <source>
        <dbReference type="PROSITE-ProRule" id="PRU00560"/>
    </source>
</evidence>
<feature type="compositionally biased region" description="Low complexity" evidence="15">
    <location>
        <begin position="677"/>
        <end position="692"/>
    </location>
</feature>
<evidence type="ECO:0000256" key="5">
    <source>
        <dbReference type="ARBA" id="ARBA00022806"/>
    </source>
</evidence>
<dbReference type="RefSeq" id="WP_268046042.1">
    <property type="nucleotide sequence ID" value="NZ_CP104064.1"/>
</dbReference>
<evidence type="ECO:0000313" key="19">
    <source>
        <dbReference type="Proteomes" id="UP001164803"/>
    </source>
</evidence>
<dbReference type="Gene3D" id="3.90.320.10">
    <property type="match status" value="1"/>
</dbReference>
<dbReference type="PANTHER" id="PTHR11070:SF48">
    <property type="entry name" value="ATP-DEPENDENT HELICASE_NUCLEASE SUBUNIT A"/>
    <property type="match status" value="1"/>
</dbReference>
<dbReference type="InterPro" id="IPR000212">
    <property type="entry name" value="DNA_helicase_UvrD/REP"/>
</dbReference>
<evidence type="ECO:0000313" key="18">
    <source>
        <dbReference type="EMBL" id="WAH38467.1"/>
    </source>
</evidence>
<feature type="domain" description="UvrD-like helicase C-terminal" evidence="17">
    <location>
        <begin position="503"/>
        <end position="815"/>
    </location>
</feature>
<evidence type="ECO:0000256" key="3">
    <source>
        <dbReference type="ARBA" id="ARBA00022763"/>
    </source>
</evidence>
<keyword evidence="10" id="KW-0413">Isomerase</keyword>
<keyword evidence="19" id="KW-1185">Reference proteome</keyword>
<dbReference type="InterPro" id="IPR011604">
    <property type="entry name" value="PDDEXK-like_dom_sf"/>
</dbReference>
<evidence type="ECO:0000256" key="10">
    <source>
        <dbReference type="ARBA" id="ARBA00023235"/>
    </source>
</evidence>
<evidence type="ECO:0000256" key="7">
    <source>
        <dbReference type="ARBA" id="ARBA00022840"/>
    </source>
</evidence>
<name>A0ABY6Z791_9BACL</name>
<keyword evidence="2 14" id="KW-0547">Nucleotide-binding</keyword>
<dbReference type="InterPro" id="IPR027417">
    <property type="entry name" value="P-loop_NTPase"/>
</dbReference>
<keyword evidence="4 14" id="KW-0378">Hydrolase</keyword>
<evidence type="ECO:0000256" key="2">
    <source>
        <dbReference type="ARBA" id="ARBA00022741"/>
    </source>
</evidence>
<evidence type="ECO:0000256" key="9">
    <source>
        <dbReference type="ARBA" id="ARBA00023204"/>
    </source>
</evidence>
<evidence type="ECO:0000256" key="4">
    <source>
        <dbReference type="ARBA" id="ARBA00022801"/>
    </source>
</evidence>
<reference evidence="18" key="1">
    <citation type="submission" date="2022-08" db="EMBL/GenBank/DDBJ databases">
        <title>Alicyclobacillus dauci DSM2870, complete genome.</title>
        <authorList>
            <person name="Wang Q."/>
            <person name="Cai R."/>
            <person name="Wang Z."/>
        </authorList>
    </citation>
    <scope>NUCLEOTIDE SEQUENCE</scope>
    <source>
        <strain evidence="18">DSM 28700</strain>
    </source>
</reference>
<dbReference type="EMBL" id="CP104064">
    <property type="protein sequence ID" value="WAH38467.1"/>
    <property type="molecule type" value="Genomic_DNA"/>
</dbReference>
<dbReference type="PROSITE" id="PS51198">
    <property type="entry name" value="UVRD_HELICASE_ATP_BIND"/>
    <property type="match status" value="1"/>
</dbReference>
<organism evidence="18 19">
    <name type="scientific">Alicyclobacillus dauci</name>
    <dbReference type="NCBI Taxonomy" id="1475485"/>
    <lineage>
        <taxon>Bacteria</taxon>
        <taxon>Bacillati</taxon>
        <taxon>Bacillota</taxon>
        <taxon>Bacilli</taxon>
        <taxon>Bacillales</taxon>
        <taxon>Alicyclobacillaceae</taxon>
        <taxon>Alicyclobacillus</taxon>
    </lineage>
</organism>
<keyword evidence="3" id="KW-0227">DNA damage</keyword>
<evidence type="ECO:0000256" key="15">
    <source>
        <dbReference type="SAM" id="MobiDB-lite"/>
    </source>
</evidence>
<dbReference type="Pfam" id="PF12705">
    <property type="entry name" value="PDDEXK_1"/>
    <property type="match status" value="1"/>
</dbReference>
<gene>
    <name evidence="18" type="primary">addA</name>
    <name evidence="18" type="ORF">NZD86_08300</name>
</gene>
<protein>
    <recommendedName>
        <fullName evidence="12">DNA 3'-5' helicase</fullName>
        <ecNumber evidence="12">5.6.2.4</ecNumber>
    </recommendedName>
</protein>
<dbReference type="Pfam" id="PF13361">
    <property type="entry name" value="UvrD_C"/>
    <property type="match status" value="1"/>
</dbReference>
<dbReference type="InterPro" id="IPR014152">
    <property type="entry name" value="AddA"/>
</dbReference>
<feature type="binding site" evidence="14">
    <location>
        <begin position="22"/>
        <end position="29"/>
    </location>
    <ligand>
        <name>ATP</name>
        <dbReference type="ChEBI" id="CHEBI:30616"/>
    </ligand>
</feature>
<keyword evidence="6" id="KW-0269">Exonuclease</keyword>
<dbReference type="SUPFAM" id="SSF52540">
    <property type="entry name" value="P-loop containing nucleoside triphosphate hydrolases"/>
    <property type="match status" value="1"/>
</dbReference>
<proteinExistence type="predicted"/>
<feature type="domain" description="UvrD-like helicase ATP-binding" evidence="16">
    <location>
        <begin position="1"/>
        <end position="466"/>
    </location>
</feature>
<keyword evidence="8" id="KW-0238">DNA-binding</keyword>
<dbReference type="Pfam" id="PF00580">
    <property type="entry name" value="UvrD-helicase"/>
    <property type="match status" value="1"/>
</dbReference>
<dbReference type="CDD" id="cd17932">
    <property type="entry name" value="DEXQc_UvrD"/>
    <property type="match status" value="1"/>
</dbReference>
<evidence type="ECO:0000256" key="6">
    <source>
        <dbReference type="ARBA" id="ARBA00022839"/>
    </source>
</evidence>
<keyword evidence="5 14" id="KW-0347">Helicase</keyword>
<dbReference type="InterPro" id="IPR014017">
    <property type="entry name" value="DNA_helicase_UvrD-like_C"/>
</dbReference>
<evidence type="ECO:0000256" key="12">
    <source>
        <dbReference type="ARBA" id="ARBA00034808"/>
    </source>
</evidence>
<accession>A0ABY6Z791</accession>
<sequence length="1264" mass="141851">MKWSIAQAQAINTIGTNLVVSAGAGSGKTAVLVERILNLLGEDKTLHIAEILVMTFTEAAAGEMRQRIATALENSVATAQVENRTDDANRFRREKDSLWQAQISTIHSFCLEVVRESVLSLDISPAFPLLDGNEQKVYLLDLAEEIVEEALGSDRGSDVERMMTELRLADARNLTSVLLRLYELARSQVDPEAWLQRVASAYPSTADAYTDTLFAEPFRMWVTEQLEMADKYFRLAEQIARPVPELAKYTEWLQEAMTRIDSAKHALSTDSFDLDAVAAAMTFWTTTGKTPSTRYKGPEADRVKSLREAGTRGMKSIAPVVSRGSEALFGDLVQLSPHIRTLCHLVELLIIRSRAEKQLQGVLDFSDLEHFAYAALRDEQSGTLDRFQQRYRHVFVDEYQDTSPIQDAIVNLMTGNRNNLFAVGDVKQSIYRFRMAEPSLFLERYGAYQRGRGGQSIDLTENYRSRAEIVSFINFAFAQLFHDETTEFTYDEHARMESGASYPEAQPEAPIVEVHFLDRSSQLSSGLPEDSEAWEQDDGVDVSALQREAQLAANRIRQMMEVENVQVWDKRKGDNRPLQLGDIAILLRSGRSALNTVLDVLNASGISASGSTSTGFYDALEIGWLVSALRVVDNPRDDLALVTLLRSPIVGWDETMLAKVRLARRGTYWDALRTVNRSTRQSQQNQNQSSGEQSDEESPWNSSEVTRAVGAFVEQLNRWRTVARQVGCRDILQHILDDSGLLHYLAGMTRGEARQANVKQLLRLARAYDERTGSATLFGFLQQWQREEDAALDLGAAAVTAQDAVQVMTIHRSKGLEYPVVFVIDLGKQFRLTQDFVTLNRRYGVGVVGYNPANQQRWRTMASIAVSHAERRETLAEEARILYVALTRARERLVLVGSGQNLQKQIETAMYAHDFERGGLLTGAFMQARSYMDWMVPVLLRHPAARVMRNLLSADIWDGHLFDAPIGSVAVNVHNLSEVGLPTGGTLANQAARPQMDWEALLAKAAARPPEKPSVRILEPADVHVQSLFGKVSATDMRRLHVALMDSGPSLQHRHAAASLLEDPAFIRGKEITPREEGVAFHAFMQKCRLPLGDQKSDIQEEIDWLIASNRLSEDVANAVNVDHVRAFIQSDLGQRMMRGVRVFREQPFFHRIDVPVEDAAEKHVSILAQGVIDCLVEEMDGWLVIDYKTDHVSEDNARQKAREYEAQVATYLAALQPLTQDRPVHAYLYFVRANTEVQVGAMSLPDVFVELLRRERLRTDSNS</sequence>
<comment type="catalytic activity">
    <reaction evidence="13">
        <text>ATP + H2O = ADP + phosphate + H(+)</text>
        <dbReference type="Rhea" id="RHEA:13065"/>
        <dbReference type="ChEBI" id="CHEBI:15377"/>
        <dbReference type="ChEBI" id="CHEBI:15378"/>
        <dbReference type="ChEBI" id="CHEBI:30616"/>
        <dbReference type="ChEBI" id="CHEBI:43474"/>
        <dbReference type="ChEBI" id="CHEBI:456216"/>
        <dbReference type="EC" id="5.6.2.4"/>
    </reaction>
</comment>
<evidence type="ECO:0000256" key="8">
    <source>
        <dbReference type="ARBA" id="ARBA00023125"/>
    </source>
</evidence>
<keyword evidence="1" id="KW-0540">Nuclease</keyword>
<dbReference type="NCBIfam" id="TIGR02785">
    <property type="entry name" value="addA_Gpos"/>
    <property type="match status" value="1"/>
</dbReference>
<dbReference type="PROSITE" id="PS51217">
    <property type="entry name" value="UVRD_HELICASE_CTER"/>
    <property type="match status" value="1"/>
</dbReference>
<dbReference type="GO" id="GO:0004386">
    <property type="term" value="F:helicase activity"/>
    <property type="evidence" value="ECO:0007669"/>
    <property type="project" value="UniProtKB-KW"/>
</dbReference>
<dbReference type="SUPFAM" id="SSF52980">
    <property type="entry name" value="Restriction endonuclease-like"/>
    <property type="match status" value="1"/>
</dbReference>
<evidence type="ECO:0000256" key="11">
    <source>
        <dbReference type="ARBA" id="ARBA00034617"/>
    </source>
</evidence>
<evidence type="ECO:0000256" key="1">
    <source>
        <dbReference type="ARBA" id="ARBA00022722"/>
    </source>
</evidence>
<comment type="catalytic activity">
    <reaction evidence="11">
        <text>Couples ATP hydrolysis with the unwinding of duplex DNA by translocating in the 3'-5' direction.</text>
        <dbReference type="EC" id="5.6.2.4"/>
    </reaction>
</comment>
<dbReference type="Gene3D" id="1.10.486.10">
    <property type="entry name" value="PCRA, domain 4"/>
    <property type="match status" value="1"/>
</dbReference>
<keyword evidence="9" id="KW-0234">DNA repair</keyword>
<dbReference type="InterPro" id="IPR014016">
    <property type="entry name" value="UvrD-like_ATP-bd"/>
</dbReference>
<keyword evidence="7 14" id="KW-0067">ATP-binding</keyword>
<dbReference type="EC" id="5.6.2.4" evidence="12"/>
<evidence type="ECO:0000259" key="16">
    <source>
        <dbReference type="PROSITE" id="PS51198"/>
    </source>
</evidence>
<dbReference type="Proteomes" id="UP001164803">
    <property type="component" value="Chromosome"/>
</dbReference>
<feature type="region of interest" description="Disordered" evidence="15">
    <location>
        <begin position="677"/>
        <end position="702"/>
    </location>
</feature>
<dbReference type="Gene3D" id="3.40.50.300">
    <property type="entry name" value="P-loop containing nucleotide triphosphate hydrolases"/>
    <property type="match status" value="4"/>
</dbReference>